<accession>A0A1I3TT96</accession>
<keyword evidence="4" id="KW-1185">Reference proteome</keyword>
<dbReference type="Proteomes" id="UP000199445">
    <property type="component" value="Unassembled WGS sequence"/>
</dbReference>
<dbReference type="Pfam" id="PF11446">
    <property type="entry name" value="DUF2897"/>
    <property type="match status" value="1"/>
</dbReference>
<reference evidence="3 4" key="1">
    <citation type="submission" date="2016-10" db="EMBL/GenBank/DDBJ databases">
        <authorList>
            <person name="de Groot N.N."/>
        </authorList>
    </citation>
    <scope>NUCLEOTIDE SEQUENCE [LARGE SCALE GENOMIC DNA]</scope>
    <source>
        <strain evidence="3 4">IBRC-M 10445</strain>
    </source>
</reference>
<keyword evidence="2" id="KW-0812">Transmembrane</keyword>
<dbReference type="RefSeq" id="WP_091703542.1">
    <property type="nucleotide sequence ID" value="NZ_BMYN01000004.1"/>
</dbReference>
<evidence type="ECO:0008006" key="5">
    <source>
        <dbReference type="Google" id="ProtNLM"/>
    </source>
</evidence>
<proteinExistence type="predicted"/>
<dbReference type="AlphaFoldDB" id="A0A1I3TT96"/>
<gene>
    <name evidence="3" type="ORF">SAMN05216429_105134</name>
</gene>
<name>A0A1I3TT96_9GAMM</name>
<evidence type="ECO:0000313" key="3">
    <source>
        <dbReference type="EMBL" id="SFJ73559.1"/>
    </source>
</evidence>
<dbReference type="EMBL" id="FOSC01000005">
    <property type="protein sequence ID" value="SFJ73559.1"/>
    <property type="molecule type" value="Genomic_DNA"/>
</dbReference>
<keyword evidence="2" id="KW-0472">Membrane</keyword>
<evidence type="ECO:0000313" key="4">
    <source>
        <dbReference type="Proteomes" id="UP000199445"/>
    </source>
</evidence>
<organism evidence="3 4">
    <name type="scientific">Marinobacter persicus</name>
    <dbReference type="NCBI Taxonomy" id="930118"/>
    <lineage>
        <taxon>Bacteria</taxon>
        <taxon>Pseudomonadati</taxon>
        <taxon>Pseudomonadota</taxon>
        <taxon>Gammaproteobacteria</taxon>
        <taxon>Pseudomonadales</taxon>
        <taxon>Marinobacteraceae</taxon>
        <taxon>Marinobacter</taxon>
    </lineage>
</organism>
<evidence type="ECO:0000256" key="2">
    <source>
        <dbReference type="SAM" id="Phobius"/>
    </source>
</evidence>
<feature type="region of interest" description="Disordered" evidence="1">
    <location>
        <begin position="39"/>
        <end position="60"/>
    </location>
</feature>
<keyword evidence="2" id="KW-1133">Transmembrane helix</keyword>
<dbReference type="InterPro" id="IPR021550">
    <property type="entry name" value="DUF2897"/>
</dbReference>
<dbReference type="OrthoDB" id="6184284at2"/>
<sequence>MPLIGWLFIIGALAMIIGSLLLLRDNANSKIPPDKLEKIRERKAEAEQEDEREKREQDDW</sequence>
<protein>
    <recommendedName>
        <fullName evidence="5">DUF2897 family protein</fullName>
    </recommendedName>
</protein>
<evidence type="ECO:0000256" key="1">
    <source>
        <dbReference type="SAM" id="MobiDB-lite"/>
    </source>
</evidence>
<feature type="transmembrane region" description="Helical" evidence="2">
    <location>
        <begin position="6"/>
        <end position="23"/>
    </location>
</feature>